<dbReference type="AlphaFoldDB" id="A0AAD9K551"/>
<evidence type="ECO:0000313" key="2">
    <source>
        <dbReference type="Proteomes" id="UP001209878"/>
    </source>
</evidence>
<sequence length="168" mass="19047">MMDIHSSRVMLEGSPDAEVKRGFQNTKKAQQAWDNKPTKLSTAKLSTISHRGVFSRMKSMLSPNGRRRKAQHQTRSGQLCSRSYTTQPRHIFTFQTENTRTGSTPTTRSYILLCCKPGALLQICTRALKSDWWEKKAVELQRAAARNDMKGFYNGLKDVWGPNTKGPV</sequence>
<dbReference type="EMBL" id="JAODUO010001400">
    <property type="protein sequence ID" value="KAK2164721.1"/>
    <property type="molecule type" value="Genomic_DNA"/>
</dbReference>
<protein>
    <submittedName>
        <fullName evidence="1">Uncharacterized protein</fullName>
    </submittedName>
</protein>
<comment type="caution">
    <text evidence="1">The sequence shown here is derived from an EMBL/GenBank/DDBJ whole genome shotgun (WGS) entry which is preliminary data.</text>
</comment>
<reference evidence="1" key="1">
    <citation type="journal article" date="2023" name="Mol. Biol. Evol.">
        <title>Third-Generation Sequencing Reveals the Adaptive Role of the Epigenome in Three Deep-Sea Polychaetes.</title>
        <authorList>
            <person name="Perez M."/>
            <person name="Aroh O."/>
            <person name="Sun Y."/>
            <person name="Lan Y."/>
            <person name="Juniper S.K."/>
            <person name="Young C.R."/>
            <person name="Angers B."/>
            <person name="Qian P.Y."/>
        </authorList>
    </citation>
    <scope>NUCLEOTIDE SEQUENCE</scope>
    <source>
        <strain evidence="1">R07B-5</strain>
    </source>
</reference>
<proteinExistence type="predicted"/>
<evidence type="ECO:0000313" key="1">
    <source>
        <dbReference type="EMBL" id="KAK2164721.1"/>
    </source>
</evidence>
<gene>
    <name evidence="1" type="ORF">NP493_1401g00006</name>
</gene>
<dbReference type="Proteomes" id="UP001209878">
    <property type="component" value="Unassembled WGS sequence"/>
</dbReference>
<name>A0AAD9K551_RIDPI</name>
<organism evidence="1 2">
    <name type="scientific">Ridgeia piscesae</name>
    <name type="common">Tubeworm</name>
    <dbReference type="NCBI Taxonomy" id="27915"/>
    <lineage>
        <taxon>Eukaryota</taxon>
        <taxon>Metazoa</taxon>
        <taxon>Spiralia</taxon>
        <taxon>Lophotrochozoa</taxon>
        <taxon>Annelida</taxon>
        <taxon>Polychaeta</taxon>
        <taxon>Sedentaria</taxon>
        <taxon>Canalipalpata</taxon>
        <taxon>Sabellida</taxon>
        <taxon>Siboglinidae</taxon>
        <taxon>Ridgeia</taxon>
    </lineage>
</organism>
<accession>A0AAD9K551</accession>
<keyword evidence="2" id="KW-1185">Reference proteome</keyword>